<keyword evidence="4 12" id="KW-0812">Transmembrane</keyword>
<dbReference type="GO" id="GO:0005886">
    <property type="term" value="C:plasma membrane"/>
    <property type="evidence" value="ECO:0007669"/>
    <property type="project" value="UniProtKB-SubCell"/>
</dbReference>
<keyword evidence="2 12" id="KW-0813">Transport</keyword>
<comment type="caution">
    <text evidence="12">Lacks conserved residue(s) required for the propagation of feature annotation.</text>
</comment>
<dbReference type="RefSeq" id="WP_009201521.1">
    <property type="nucleotide sequence ID" value="NZ_ACJX03000001.1"/>
</dbReference>
<evidence type="ECO:0000256" key="1">
    <source>
        <dbReference type="ARBA" id="ARBA00004651"/>
    </source>
</evidence>
<keyword evidence="7 12" id="KW-0811">Translocation</keyword>
<dbReference type="eggNOG" id="COG0341">
    <property type="taxonomic scope" value="Bacteria"/>
</dbReference>
<dbReference type="Gene3D" id="1.20.1640.10">
    <property type="entry name" value="Multidrug efflux transporter AcrB transmembrane domain"/>
    <property type="match status" value="1"/>
</dbReference>
<evidence type="ECO:0000256" key="6">
    <source>
        <dbReference type="ARBA" id="ARBA00022989"/>
    </source>
</evidence>
<dbReference type="GO" id="GO:0065002">
    <property type="term" value="P:intracellular protein transmembrane transport"/>
    <property type="evidence" value="ECO:0007669"/>
    <property type="project" value="UniProtKB-UniRule"/>
</dbReference>
<dbReference type="STRING" id="592015.HMPREF1705_03026"/>
<comment type="similarity">
    <text evidence="11">In the N-terminal section; belongs to the SecD/SecF family. SecD subfamily.</text>
</comment>
<keyword evidence="3 12" id="KW-1003">Cell membrane</keyword>
<comment type="subunit">
    <text evidence="12">Forms a complex with SecD. Part of the essential Sec protein translocation apparatus which comprises SecA, SecYEG and auxiliary proteins SecDF. Other proteins may also be involved.</text>
</comment>
<feature type="transmembrane region" description="Helical" evidence="12">
    <location>
        <begin position="259"/>
        <end position="283"/>
    </location>
</feature>
<comment type="similarity">
    <text evidence="10">In the C-terminal section; belongs to the SecD/SecF family. SecF subfamily.</text>
</comment>
<evidence type="ECO:0000256" key="4">
    <source>
        <dbReference type="ARBA" id="ARBA00022692"/>
    </source>
</evidence>
<keyword evidence="8 12" id="KW-0472">Membrane</keyword>
<gene>
    <name evidence="12" type="primary">secF</name>
    <name evidence="14" type="ORF">HMPREF1705_03026</name>
</gene>
<evidence type="ECO:0000256" key="12">
    <source>
        <dbReference type="HAMAP-Rule" id="MF_01464"/>
    </source>
</evidence>
<dbReference type="Pfam" id="PF02355">
    <property type="entry name" value="SecD_SecF_C"/>
    <property type="match status" value="1"/>
</dbReference>
<comment type="similarity">
    <text evidence="12">Belongs to the SecD/SecF family. SecF subfamily.</text>
</comment>
<evidence type="ECO:0000256" key="8">
    <source>
        <dbReference type="ARBA" id="ARBA00023136"/>
    </source>
</evidence>
<dbReference type="AlphaFoldDB" id="A0A0T5XBX7"/>
<dbReference type="PRINTS" id="PR01755">
    <property type="entry name" value="SECFTRNLCASE"/>
</dbReference>
<dbReference type="EMBL" id="ACJX03000001">
    <property type="protein sequence ID" value="KRT35777.1"/>
    <property type="molecule type" value="Genomic_DNA"/>
</dbReference>
<dbReference type="OrthoDB" id="9805019at2"/>
<dbReference type="NCBIfam" id="TIGR00966">
    <property type="entry name" value="transloc_SecF"/>
    <property type="match status" value="1"/>
</dbReference>
<feature type="transmembrane region" description="Helical" evidence="12">
    <location>
        <begin position="235"/>
        <end position="253"/>
    </location>
</feature>
<dbReference type="InterPro" id="IPR022813">
    <property type="entry name" value="SecD/SecF_arch_bac"/>
</dbReference>
<dbReference type="GO" id="GO:0015450">
    <property type="term" value="F:protein-transporting ATPase activity"/>
    <property type="evidence" value="ECO:0007669"/>
    <property type="project" value="InterPro"/>
</dbReference>
<organism evidence="14 15">
    <name type="scientific">Acetomicrobium hydrogeniformans ATCC BAA-1850</name>
    <dbReference type="NCBI Taxonomy" id="592015"/>
    <lineage>
        <taxon>Bacteria</taxon>
        <taxon>Thermotogati</taxon>
        <taxon>Synergistota</taxon>
        <taxon>Synergistia</taxon>
        <taxon>Synergistales</taxon>
        <taxon>Acetomicrobiaceae</taxon>
        <taxon>Acetomicrobium</taxon>
    </lineage>
</organism>
<dbReference type="FunFam" id="1.20.1640.10:FF:000024">
    <property type="entry name" value="Multifunctional fusion protein"/>
    <property type="match status" value="1"/>
</dbReference>
<dbReference type="NCBIfam" id="TIGR00916">
    <property type="entry name" value="2A0604s01"/>
    <property type="match status" value="1"/>
</dbReference>
<dbReference type="Proteomes" id="UP000005273">
    <property type="component" value="Unassembled WGS sequence"/>
</dbReference>
<dbReference type="InterPro" id="IPR055344">
    <property type="entry name" value="SecD_SecF_C_bact"/>
</dbReference>
<dbReference type="InterPro" id="IPR022646">
    <property type="entry name" value="SecD/SecF_CS"/>
</dbReference>
<name>A0A0T5XBX7_9BACT</name>
<sequence>MFIKLKSDFNFMKYRKIALGLSLCLIISSLLLLATRGLNFGIDFAGGMLFQLEFDSPLSVSEIRTSLERAGFGGAVIQLYSDRGVLIRVKSDREGDQKKVLDSLRSSAGKDFRVLRAEMVGPVVGSQLRKSAALATVFALLAMLAYITIRFRLRFAVGAVIALVHDVIITLGIFSLTFQEISMPFIAGMLTLVGYSINDTIVVFDRVRENLKNPKGMAFVDLFNSSINQVLSRTINTSLTTFFPVLALFLWGGKAISDFSMALLVGIVVGTYSSIYIAGTVVVEWNMRSRGKVLSQGR</sequence>
<comment type="function">
    <text evidence="9 12">Part of the Sec protein translocase complex. Interacts with the SecYEG preprotein conducting channel. SecDF uses the proton motive force (PMF) to complete protein translocation after the ATP-dependent function of SecA.</text>
</comment>
<reference evidence="15" key="1">
    <citation type="submission" date="2012-09" db="EMBL/GenBank/DDBJ databases">
        <authorList>
            <person name="Weinstock G."/>
            <person name="Sodergren E."/>
            <person name="Clifton S."/>
            <person name="Fulton L."/>
            <person name="Fulton B."/>
            <person name="Courtney L."/>
            <person name="Fronick C."/>
            <person name="Harrison M."/>
            <person name="Strong C."/>
            <person name="Farmer C."/>
            <person name="Delehaunty K."/>
            <person name="Markovic C."/>
            <person name="Hall O."/>
            <person name="Minx P."/>
            <person name="Tomlinson C."/>
            <person name="Mitreva M."/>
            <person name="Nelson J."/>
            <person name="Hou S."/>
            <person name="Wollam A."/>
            <person name="Pepin K.H."/>
            <person name="Johnson M."/>
            <person name="Bhonagiri V."/>
            <person name="Nash W.E."/>
            <person name="Suruliraj S."/>
            <person name="Warren W."/>
            <person name="Chinwalla A."/>
            <person name="Mardis E.R."/>
            <person name="Wilson R.K."/>
        </authorList>
    </citation>
    <scope>NUCLEOTIDE SEQUENCE [LARGE SCALE GENOMIC DNA]</scope>
    <source>
        <strain evidence="15">OS1</strain>
    </source>
</reference>
<evidence type="ECO:0000256" key="9">
    <source>
        <dbReference type="ARBA" id="ARBA00059018"/>
    </source>
</evidence>
<dbReference type="Pfam" id="PF07549">
    <property type="entry name" value="Sec_GG"/>
    <property type="match status" value="1"/>
</dbReference>
<evidence type="ECO:0000256" key="11">
    <source>
        <dbReference type="ARBA" id="ARBA00061053"/>
    </source>
</evidence>
<dbReference type="HAMAP" id="MF_01464_B">
    <property type="entry name" value="SecF_B"/>
    <property type="match status" value="1"/>
</dbReference>
<evidence type="ECO:0000256" key="3">
    <source>
        <dbReference type="ARBA" id="ARBA00022475"/>
    </source>
</evidence>
<keyword evidence="15" id="KW-1185">Reference proteome</keyword>
<keyword evidence="5 12" id="KW-0653">Protein transport</keyword>
<keyword evidence="6 12" id="KW-1133">Transmembrane helix</keyword>
<dbReference type="GO" id="GO:0043952">
    <property type="term" value="P:protein transport by the Sec complex"/>
    <property type="evidence" value="ECO:0007669"/>
    <property type="project" value="UniProtKB-UniRule"/>
</dbReference>
<evidence type="ECO:0000256" key="2">
    <source>
        <dbReference type="ARBA" id="ARBA00022448"/>
    </source>
</evidence>
<evidence type="ECO:0000313" key="14">
    <source>
        <dbReference type="EMBL" id="KRT35777.1"/>
    </source>
</evidence>
<feature type="transmembrane region" description="Helical" evidence="12">
    <location>
        <begin position="184"/>
        <end position="204"/>
    </location>
</feature>
<dbReference type="PANTHER" id="PTHR30081:SF8">
    <property type="entry name" value="PROTEIN TRANSLOCASE SUBUNIT SECF"/>
    <property type="match status" value="1"/>
</dbReference>
<protein>
    <recommendedName>
        <fullName evidence="12">Protein-export membrane protein SecF</fullName>
    </recommendedName>
</protein>
<evidence type="ECO:0000259" key="13">
    <source>
        <dbReference type="Pfam" id="PF02355"/>
    </source>
</evidence>
<comment type="caution">
    <text evidence="14">The sequence shown here is derived from an EMBL/GenBank/DDBJ whole genome shotgun (WGS) entry which is preliminary data.</text>
</comment>
<feature type="domain" description="Protein export membrane protein SecD/SecF C-terminal" evidence="13">
    <location>
        <begin position="106"/>
        <end position="287"/>
    </location>
</feature>
<dbReference type="PANTHER" id="PTHR30081">
    <property type="entry name" value="PROTEIN-EXPORT MEMBRANE PROTEIN SEC"/>
    <property type="match status" value="1"/>
</dbReference>
<feature type="transmembrane region" description="Helical" evidence="12">
    <location>
        <begin position="156"/>
        <end position="178"/>
    </location>
</feature>
<proteinExistence type="inferred from homology"/>
<dbReference type="InterPro" id="IPR022645">
    <property type="entry name" value="SecD/SecF_bac"/>
</dbReference>
<dbReference type="SUPFAM" id="SSF82866">
    <property type="entry name" value="Multidrug efflux transporter AcrB transmembrane domain"/>
    <property type="match status" value="1"/>
</dbReference>
<evidence type="ECO:0000256" key="10">
    <source>
        <dbReference type="ARBA" id="ARBA00060856"/>
    </source>
</evidence>
<dbReference type="GO" id="GO:0006605">
    <property type="term" value="P:protein targeting"/>
    <property type="evidence" value="ECO:0007669"/>
    <property type="project" value="UniProtKB-UniRule"/>
</dbReference>
<dbReference type="InterPro" id="IPR048634">
    <property type="entry name" value="SecD_SecF_C"/>
</dbReference>
<evidence type="ECO:0000256" key="7">
    <source>
        <dbReference type="ARBA" id="ARBA00023010"/>
    </source>
</evidence>
<feature type="transmembrane region" description="Helical" evidence="12">
    <location>
        <begin position="131"/>
        <end position="149"/>
    </location>
</feature>
<comment type="subcellular location">
    <subcellularLocation>
        <location evidence="1 12">Cell membrane</location>
        <topology evidence="1 12">Multi-pass membrane protein</topology>
    </subcellularLocation>
</comment>
<accession>A0A0T5XBX7</accession>
<dbReference type="InterPro" id="IPR005665">
    <property type="entry name" value="SecF_bac"/>
</dbReference>
<evidence type="ECO:0000256" key="5">
    <source>
        <dbReference type="ARBA" id="ARBA00022927"/>
    </source>
</evidence>
<evidence type="ECO:0000313" key="15">
    <source>
        <dbReference type="Proteomes" id="UP000005273"/>
    </source>
</evidence>